<dbReference type="Proteomes" id="UP000008555">
    <property type="component" value="Chromosome"/>
</dbReference>
<proteinExistence type="predicted"/>
<dbReference type="KEGG" id="cbd:CBUD_0784"/>
<dbReference type="AlphaFoldDB" id="A9KDV4"/>
<gene>
    <name evidence="1" type="ordered locus">CBUD_0784</name>
</gene>
<protein>
    <submittedName>
        <fullName evidence="1">Uncharacterized protein</fullName>
    </submittedName>
</protein>
<accession>A9KDV4</accession>
<evidence type="ECO:0000313" key="1">
    <source>
        <dbReference type="EMBL" id="ABS76925.1"/>
    </source>
</evidence>
<dbReference type="EMBL" id="CP000733">
    <property type="protein sequence ID" value="ABS76925.1"/>
    <property type="molecule type" value="Genomic_DNA"/>
</dbReference>
<organism evidence="1 2">
    <name type="scientific">Coxiella burnetii (strain Dugway 5J108-111)</name>
    <dbReference type="NCBI Taxonomy" id="434922"/>
    <lineage>
        <taxon>Bacteria</taxon>
        <taxon>Pseudomonadati</taxon>
        <taxon>Pseudomonadota</taxon>
        <taxon>Gammaproteobacteria</taxon>
        <taxon>Legionellales</taxon>
        <taxon>Coxiellaceae</taxon>
        <taxon>Coxiella</taxon>
    </lineage>
</organism>
<sequence length="40" mass="4921">MFISSAYANNFEFKPFQTGAIIFLKERNRWRLRPRFLIKI</sequence>
<reference evidence="1 2" key="1">
    <citation type="journal article" date="2009" name="Infect. Immun.">
        <title>Comparative genomics reveal extensive transposon-mediated genomic plasticity and diversity among potential effector proteins within the genus Coxiella.</title>
        <authorList>
            <person name="Beare P.A."/>
            <person name="Unsworth N."/>
            <person name="Andoh M."/>
            <person name="Voth D.E."/>
            <person name="Omsland A."/>
            <person name="Gilk S.D."/>
            <person name="Williams K.P."/>
            <person name="Sobral B.W."/>
            <person name="Kupko J.J.III."/>
            <person name="Porcella S.F."/>
            <person name="Samuel J.E."/>
            <person name="Heinzen R.A."/>
        </authorList>
    </citation>
    <scope>NUCLEOTIDE SEQUENCE [LARGE SCALE GENOMIC DNA]</scope>
    <source>
        <strain evidence="1 2">Dugway 5J108-111</strain>
    </source>
</reference>
<name>A9KDV4_COXBN</name>
<dbReference type="HOGENOM" id="CLU_3288232_0_0_6"/>
<evidence type="ECO:0000313" key="2">
    <source>
        <dbReference type="Proteomes" id="UP000008555"/>
    </source>
</evidence>